<dbReference type="AlphaFoldDB" id="W4V517"/>
<dbReference type="SUPFAM" id="SSF55383">
    <property type="entry name" value="Copper amine oxidase, domain N"/>
    <property type="match status" value="1"/>
</dbReference>
<keyword evidence="3" id="KW-1185">Reference proteome</keyword>
<evidence type="ECO:0000259" key="1">
    <source>
        <dbReference type="Pfam" id="PF07833"/>
    </source>
</evidence>
<dbReference type="InterPro" id="IPR036582">
    <property type="entry name" value="Mao_N_sf"/>
</dbReference>
<dbReference type="InterPro" id="IPR012854">
    <property type="entry name" value="Cu_amine_oxidase-like_N"/>
</dbReference>
<sequence>MNTKKLFLLLYVFFISLTLIISVQGAEASNEYNVKINGQPVQFTMAPLIDNGNLLLPLREIYEIFGFDVQWDAVNRRASCIKAGKKVLISVGSKTAQINDEILTLSAPSLIISGRIYVASEAICQGLNVNVNLKEEEKTVYFTSENGASVSVSGENNFLVAGNNVIVSVVRRYNKGNYKDEIEAADNLLENYNYWGSIKSYEQILKNISSEKNPEEYAHTMNNMANAYLSLSCLINKDENALKAISIFEEVLANIKDEKYSSYIAGAYKGIGRPILFMQMLGIWKSIPPRPWLQWMKP</sequence>
<dbReference type="Proteomes" id="UP000019109">
    <property type="component" value="Unassembled WGS sequence"/>
</dbReference>
<evidence type="ECO:0000313" key="2">
    <source>
        <dbReference type="EMBL" id="GAE88262.1"/>
    </source>
</evidence>
<feature type="domain" description="Copper amine oxidase-like N-terminal" evidence="1">
    <location>
        <begin position="35"/>
        <end position="141"/>
    </location>
</feature>
<dbReference type="EMBL" id="BAVR01000016">
    <property type="protein sequence ID" value="GAE88262.1"/>
    <property type="molecule type" value="Genomic_DNA"/>
</dbReference>
<name>W4V517_9FIRM</name>
<organism evidence="2 3">
    <name type="scientific">Acetivibrio straminisolvens JCM 21531</name>
    <dbReference type="NCBI Taxonomy" id="1294263"/>
    <lineage>
        <taxon>Bacteria</taxon>
        <taxon>Bacillati</taxon>
        <taxon>Bacillota</taxon>
        <taxon>Clostridia</taxon>
        <taxon>Eubacteriales</taxon>
        <taxon>Oscillospiraceae</taxon>
        <taxon>Acetivibrio</taxon>
    </lineage>
</organism>
<reference evidence="2" key="1">
    <citation type="journal article" date="2014" name="Genome Announc.">
        <title>Draft Genome Sequence of Clostridium straminisolvens Strain JCM 21531T, Isolated from a Cellulose-Degrading Bacterial Community.</title>
        <authorList>
            <person name="Yuki M."/>
            <person name="Oshima K."/>
            <person name="Suda W."/>
            <person name="Sakamoto M."/>
            <person name="Kitamura K."/>
            <person name="Iida T."/>
            <person name="Hattori M."/>
            <person name="Ohkuma M."/>
        </authorList>
    </citation>
    <scope>NUCLEOTIDE SEQUENCE [LARGE SCALE GENOMIC DNA]</scope>
    <source>
        <strain evidence="2">JCM 21531</strain>
    </source>
</reference>
<dbReference type="Gene3D" id="3.30.457.10">
    <property type="entry name" value="Copper amine oxidase-like, N-terminal domain"/>
    <property type="match status" value="1"/>
</dbReference>
<dbReference type="STRING" id="1294263.JCM21531_1694"/>
<comment type="caution">
    <text evidence="2">The sequence shown here is derived from an EMBL/GenBank/DDBJ whole genome shotgun (WGS) entry which is preliminary data.</text>
</comment>
<accession>W4V517</accession>
<dbReference type="Pfam" id="PF07833">
    <property type="entry name" value="Cu_amine_oxidN1"/>
    <property type="match status" value="1"/>
</dbReference>
<dbReference type="OrthoDB" id="9780101at2"/>
<proteinExistence type="predicted"/>
<protein>
    <recommendedName>
        <fullName evidence="1">Copper amine oxidase-like N-terminal domain-containing protein</fullName>
    </recommendedName>
</protein>
<dbReference type="RefSeq" id="WP_038288307.1">
    <property type="nucleotide sequence ID" value="NZ_BAVR01000016.1"/>
</dbReference>
<gene>
    <name evidence="2" type="ORF">JCM21531_1694</name>
</gene>
<evidence type="ECO:0000313" key="3">
    <source>
        <dbReference type="Proteomes" id="UP000019109"/>
    </source>
</evidence>